<keyword evidence="8" id="KW-0813">Transport</keyword>
<protein>
    <recommendedName>
        <fullName evidence="8">Golgi to ER traffic protein 1</fullName>
    </recommendedName>
    <alternativeName>
        <fullName evidence="8">Guided entry of tail-anchored proteins 1</fullName>
    </alternativeName>
</protein>
<comment type="subcellular location">
    <subcellularLocation>
        <location evidence="8">Endoplasmic reticulum membrane</location>
        <topology evidence="8">Multi-pass membrane protein</topology>
    </subcellularLocation>
    <subcellularLocation>
        <location evidence="8">Golgi apparatus membrane</location>
        <topology evidence="8">Multi-pass membrane protein</topology>
    </subcellularLocation>
</comment>
<evidence type="ECO:0000313" key="10">
    <source>
        <dbReference type="EMBL" id="KAG7663415.1"/>
    </source>
</evidence>
<evidence type="ECO:0000256" key="6">
    <source>
        <dbReference type="ARBA" id="ARBA00023054"/>
    </source>
</evidence>
<dbReference type="Pfam" id="PF04420">
    <property type="entry name" value="CHD5"/>
    <property type="match status" value="1"/>
</dbReference>
<feature type="topological domain" description="Cytoplasmic" evidence="8">
    <location>
        <begin position="184"/>
        <end position="212"/>
    </location>
</feature>
<sequence>MAMLTIDFDPYTVVISVFLVLIFKQLISTIGKSTIQEFIWLSYIQLGTRFNLTPNFTQLHLKKQELHEINKQKRSISAQDQYAKWTKLNRKCDSLTKEIQDLNEIISGNKVKINKLTGLVIMVVTTLPLWFFRIFARKTHLFYLSEGVFPWYVERLLAFPFFPSGTIGLTVWMYAVNSVISSIIFILSFPFKHKPSKPIKPTKSEKIVGVKE</sequence>
<name>A0A8J5QWB4_9ASCO</name>
<comment type="function">
    <text evidence="8">Required for the post-translational delivery of tail-anchored (TA) proteins to the endoplasmic reticulum. Together with GET2, acts as a membrane receptor for soluble GET3, which recognizes and selectively binds the transmembrane domain of TA proteins in the cytosol. The GET complex cooperates with the HDEL receptor ERD2 to mediate the ATP-dependent retrieval of resident ER proteins that contain a C-terminal H-D-E-L retention signal from the Golgi to the ER.</text>
</comment>
<dbReference type="InterPro" id="IPR027538">
    <property type="entry name" value="Get1_fungi"/>
</dbReference>
<gene>
    <name evidence="8" type="primary">GET1</name>
    <name evidence="10" type="ORF">J8A68_003067</name>
</gene>
<evidence type="ECO:0000256" key="5">
    <source>
        <dbReference type="ARBA" id="ARBA00022989"/>
    </source>
</evidence>
<feature type="transmembrane region" description="Helical" evidence="9">
    <location>
        <begin position="171"/>
        <end position="191"/>
    </location>
</feature>
<keyword evidence="8" id="KW-0333">Golgi apparatus</keyword>
<dbReference type="GO" id="GO:0071816">
    <property type="term" value="P:tail-anchored membrane protein insertion into ER membrane"/>
    <property type="evidence" value="ECO:0007669"/>
    <property type="project" value="InterPro"/>
</dbReference>
<dbReference type="HAMAP" id="MF_03113">
    <property type="entry name" value="Get1"/>
    <property type="match status" value="1"/>
</dbReference>
<accession>A0A8J5QWB4</accession>
<evidence type="ECO:0000256" key="9">
    <source>
        <dbReference type="SAM" id="Phobius"/>
    </source>
</evidence>
<keyword evidence="5 8" id="KW-1133">Transmembrane helix</keyword>
<proteinExistence type="inferred from homology"/>
<comment type="subunit">
    <text evidence="8">Component of the Golgi to ER traffic (GET) complex, which is composed of GET1, GET2 and GET3. Within the complex, GET1 and GET2 form a heterotetramer which is stabilized by phosphatidylinositol binding and which binds to the GET3 homodimer.</text>
</comment>
<organism evidence="10 11">
    <name type="scientific">[Candida] subhashii</name>
    <dbReference type="NCBI Taxonomy" id="561895"/>
    <lineage>
        <taxon>Eukaryota</taxon>
        <taxon>Fungi</taxon>
        <taxon>Dikarya</taxon>
        <taxon>Ascomycota</taxon>
        <taxon>Saccharomycotina</taxon>
        <taxon>Pichiomycetes</taxon>
        <taxon>Debaryomycetaceae</taxon>
        <taxon>Spathaspora</taxon>
    </lineage>
</organism>
<evidence type="ECO:0000256" key="2">
    <source>
        <dbReference type="ARBA" id="ARBA00022692"/>
    </source>
</evidence>
<dbReference type="GO" id="GO:0016192">
    <property type="term" value="P:vesicle-mediated transport"/>
    <property type="evidence" value="ECO:0007669"/>
    <property type="project" value="UniProtKB-KW"/>
</dbReference>
<dbReference type="GO" id="GO:0000139">
    <property type="term" value="C:Golgi membrane"/>
    <property type="evidence" value="ECO:0007669"/>
    <property type="project" value="UniProtKB-SubCell"/>
</dbReference>
<comment type="similarity">
    <text evidence="1 8">Belongs to the WRB/GET1 family.</text>
</comment>
<dbReference type="PANTHER" id="PTHR42650:SF1">
    <property type="entry name" value="GUIDED ENTRY OF TAIL-ANCHORED PROTEINS FACTOR 1"/>
    <property type="match status" value="1"/>
</dbReference>
<evidence type="ECO:0000256" key="3">
    <source>
        <dbReference type="ARBA" id="ARBA00022824"/>
    </source>
</evidence>
<dbReference type="Proteomes" id="UP000694255">
    <property type="component" value="Unassembled WGS sequence"/>
</dbReference>
<keyword evidence="11" id="KW-1185">Reference proteome</keyword>
<evidence type="ECO:0000256" key="4">
    <source>
        <dbReference type="ARBA" id="ARBA00022892"/>
    </source>
</evidence>
<dbReference type="GO" id="GO:0043495">
    <property type="term" value="F:protein-membrane adaptor activity"/>
    <property type="evidence" value="ECO:0007669"/>
    <property type="project" value="TreeGrafter"/>
</dbReference>
<evidence type="ECO:0000256" key="1">
    <source>
        <dbReference type="ARBA" id="ARBA00010799"/>
    </source>
</evidence>
<keyword evidence="7 8" id="KW-0472">Membrane</keyword>
<keyword evidence="6" id="KW-0175">Coiled coil</keyword>
<comment type="caution">
    <text evidence="8">Lacks conserved residue(s) required for the propagation of feature annotation.</text>
</comment>
<dbReference type="EMBL" id="JAGSYN010000138">
    <property type="protein sequence ID" value="KAG7663415.1"/>
    <property type="molecule type" value="Genomic_DNA"/>
</dbReference>
<evidence type="ECO:0000313" key="11">
    <source>
        <dbReference type="Proteomes" id="UP000694255"/>
    </source>
</evidence>
<comment type="caution">
    <text evidence="10">The sequence shown here is derived from an EMBL/GenBank/DDBJ whole genome shotgun (WGS) entry which is preliminary data.</text>
</comment>
<evidence type="ECO:0000256" key="7">
    <source>
        <dbReference type="ARBA" id="ARBA00023136"/>
    </source>
</evidence>
<feature type="transmembrane region" description="Helical" evidence="9">
    <location>
        <begin position="116"/>
        <end position="136"/>
    </location>
</feature>
<keyword evidence="3 8" id="KW-0256">Endoplasmic reticulum</keyword>
<feature type="topological domain" description="Lumenal" evidence="8">
    <location>
        <begin position="1"/>
        <end position="13"/>
    </location>
</feature>
<keyword evidence="2 8" id="KW-0812">Transmembrane</keyword>
<reference evidence="10 11" key="1">
    <citation type="journal article" date="2021" name="DNA Res.">
        <title>Genome analysis of Candida subhashii reveals its hybrid nature and dual mitochondrial genome conformations.</title>
        <authorList>
            <person name="Mixao V."/>
            <person name="Hegedusova E."/>
            <person name="Saus E."/>
            <person name="Pryszcz L.P."/>
            <person name="Cillingova A."/>
            <person name="Nosek J."/>
            <person name="Gabaldon T."/>
        </authorList>
    </citation>
    <scope>NUCLEOTIDE SEQUENCE [LARGE SCALE GENOMIC DNA]</scope>
    <source>
        <strain evidence="10 11">CBS 10753</strain>
    </source>
</reference>
<feature type="transmembrane region" description="Helical" evidence="9">
    <location>
        <begin position="12"/>
        <end position="31"/>
    </location>
</feature>
<dbReference type="PANTHER" id="PTHR42650">
    <property type="entry name" value="TAIL-ANCHORED PROTEIN INSERTION RECEPTOR WRB"/>
    <property type="match status" value="1"/>
</dbReference>
<dbReference type="GO" id="GO:0005789">
    <property type="term" value="C:endoplasmic reticulum membrane"/>
    <property type="evidence" value="ECO:0007669"/>
    <property type="project" value="UniProtKB-SubCell"/>
</dbReference>
<dbReference type="AlphaFoldDB" id="A0A8J5QWB4"/>
<dbReference type="InterPro" id="IPR028945">
    <property type="entry name" value="Get1"/>
</dbReference>
<dbReference type="OrthoDB" id="69461at2759"/>
<evidence type="ECO:0000256" key="8">
    <source>
        <dbReference type="HAMAP-Rule" id="MF_03113"/>
    </source>
</evidence>
<keyword evidence="4 8" id="KW-0931">ER-Golgi transport</keyword>
<dbReference type="GO" id="GO:0043529">
    <property type="term" value="C:GET complex"/>
    <property type="evidence" value="ECO:0007669"/>
    <property type="project" value="UniProtKB-UniRule"/>
</dbReference>